<dbReference type="SUPFAM" id="SSF144091">
    <property type="entry name" value="Rhomboid-like"/>
    <property type="match status" value="1"/>
</dbReference>
<organism evidence="8 9">
    <name type="scientific">Chiayiivirga flava</name>
    <dbReference type="NCBI Taxonomy" id="659595"/>
    <lineage>
        <taxon>Bacteria</taxon>
        <taxon>Pseudomonadati</taxon>
        <taxon>Pseudomonadota</taxon>
        <taxon>Gammaproteobacteria</taxon>
        <taxon>Lysobacterales</taxon>
        <taxon>Lysobacteraceae</taxon>
        <taxon>Chiayiivirga</taxon>
    </lineage>
</organism>
<feature type="transmembrane region" description="Helical" evidence="6">
    <location>
        <begin position="127"/>
        <end position="146"/>
    </location>
</feature>
<evidence type="ECO:0000313" key="9">
    <source>
        <dbReference type="Proteomes" id="UP000521199"/>
    </source>
</evidence>
<feature type="transmembrane region" description="Helical" evidence="6">
    <location>
        <begin position="153"/>
        <end position="171"/>
    </location>
</feature>
<keyword evidence="9" id="KW-1185">Reference proteome</keyword>
<dbReference type="AlphaFoldDB" id="A0A7W8G067"/>
<keyword evidence="8" id="KW-0378">Hydrolase</keyword>
<feature type="domain" description="Peptidase S54 rhomboid" evidence="7">
    <location>
        <begin position="65"/>
        <end position="196"/>
    </location>
</feature>
<dbReference type="PANTHER" id="PTHR43731">
    <property type="entry name" value="RHOMBOID PROTEASE"/>
    <property type="match status" value="1"/>
</dbReference>
<sequence length="268" mass="29286">MDLPIPETPADPVAQARHDRSRFFGALLLSLCFVALLWWIKMLEVWLGQSLSGLGVRPGSVPGLIGLVAAPLLHGSFGHLLNNTLPLLVLGTLTLALYPRAATRAIALIWLGSGLGIWLFGRDSVHLGASGLNHGLMFLLFTLGLLRRDRAGIAALMIAFLLYGGMLLTVFPGDPQISWEAHLFGAMSGVAAALLWRARDPLPARKKYSWELEDESIRALEDTLAAEERDLYEPPAPRDVPVLWQRPDPAPRGVVVPFRPRRDGDATD</sequence>
<evidence type="ECO:0000259" key="7">
    <source>
        <dbReference type="Pfam" id="PF01694"/>
    </source>
</evidence>
<dbReference type="InterPro" id="IPR022764">
    <property type="entry name" value="Peptidase_S54_rhomboid_dom"/>
</dbReference>
<feature type="transmembrane region" description="Helical" evidence="6">
    <location>
        <begin position="101"/>
        <end position="121"/>
    </location>
</feature>
<dbReference type="PANTHER" id="PTHR43731:SF9">
    <property type="entry name" value="SLR1461 PROTEIN"/>
    <property type="match status" value="1"/>
</dbReference>
<dbReference type="Proteomes" id="UP000521199">
    <property type="component" value="Unassembled WGS sequence"/>
</dbReference>
<keyword evidence="8" id="KW-0645">Protease</keyword>
<dbReference type="EMBL" id="JACHHP010000002">
    <property type="protein sequence ID" value="MBB5207939.1"/>
    <property type="molecule type" value="Genomic_DNA"/>
</dbReference>
<keyword evidence="4 6" id="KW-0472">Membrane</keyword>
<dbReference type="RefSeq" id="WP_183960447.1">
    <property type="nucleotide sequence ID" value="NZ_JACHHP010000002.1"/>
</dbReference>
<reference evidence="8 9" key="1">
    <citation type="submission" date="2020-08" db="EMBL/GenBank/DDBJ databases">
        <title>Genomic Encyclopedia of Type Strains, Phase IV (KMG-IV): sequencing the most valuable type-strain genomes for metagenomic binning, comparative biology and taxonomic classification.</title>
        <authorList>
            <person name="Goeker M."/>
        </authorList>
    </citation>
    <scope>NUCLEOTIDE SEQUENCE [LARGE SCALE GENOMIC DNA]</scope>
    <source>
        <strain evidence="8 9">DSM 24163</strain>
    </source>
</reference>
<comment type="subcellular location">
    <subcellularLocation>
        <location evidence="1">Membrane</location>
        <topology evidence="1">Multi-pass membrane protein</topology>
    </subcellularLocation>
</comment>
<comment type="caution">
    <text evidence="8">The sequence shown here is derived from an EMBL/GenBank/DDBJ whole genome shotgun (WGS) entry which is preliminary data.</text>
</comment>
<dbReference type="GO" id="GO:0004252">
    <property type="term" value="F:serine-type endopeptidase activity"/>
    <property type="evidence" value="ECO:0007669"/>
    <property type="project" value="InterPro"/>
</dbReference>
<dbReference type="InterPro" id="IPR050925">
    <property type="entry name" value="Rhomboid_protease_S54"/>
</dbReference>
<protein>
    <submittedName>
        <fullName evidence="8">Membrane associated rhomboid family serine protease</fullName>
    </submittedName>
</protein>
<evidence type="ECO:0000256" key="1">
    <source>
        <dbReference type="ARBA" id="ARBA00004141"/>
    </source>
</evidence>
<evidence type="ECO:0000256" key="3">
    <source>
        <dbReference type="ARBA" id="ARBA00022989"/>
    </source>
</evidence>
<keyword evidence="3 6" id="KW-1133">Transmembrane helix</keyword>
<gene>
    <name evidence="8" type="ORF">HNQ52_001468</name>
</gene>
<dbReference type="Gene3D" id="1.20.1540.10">
    <property type="entry name" value="Rhomboid-like"/>
    <property type="match status" value="1"/>
</dbReference>
<dbReference type="Pfam" id="PF01694">
    <property type="entry name" value="Rhomboid"/>
    <property type="match status" value="1"/>
</dbReference>
<evidence type="ECO:0000313" key="8">
    <source>
        <dbReference type="EMBL" id="MBB5207939.1"/>
    </source>
</evidence>
<keyword evidence="2 6" id="KW-0812">Transmembrane</keyword>
<evidence type="ECO:0000256" key="5">
    <source>
        <dbReference type="SAM" id="MobiDB-lite"/>
    </source>
</evidence>
<dbReference type="GO" id="GO:0006508">
    <property type="term" value="P:proteolysis"/>
    <property type="evidence" value="ECO:0007669"/>
    <property type="project" value="UniProtKB-KW"/>
</dbReference>
<accession>A0A7W8G067</accession>
<feature type="region of interest" description="Disordered" evidence="5">
    <location>
        <begin position="231"/>
        <end position="268"/>
    </location>
</feature>
<feature type="transmembrane region" description="Helical" evidence="6">
    <location>
        <begin position="177"/>
        <end position="196"/>
    </location>
</feature>
<proteinExistence type="predicted"/>
<evidence type="ECO:0000256" key="2">
    <source>
        <dbReference type="ARBA" id="ARBA00022692"/>
    </source>
</evidence>
<dbReference type="InterPro" id="IPR035952">
    <property type="entry name" value="Rhomboid-like_sf"/>
</dbReference>
<evidence type="ECO:0000256" key="6">
    <source>
        <dbReference type="SAM" id="Phobius"/>
    </source>
</evidence>
<dbReference type="GO" id="GO:0016020">
    <property type="term" value="C:membrane"/>
    <property type="evidence" value="ECO:0007669"/>
    <property type="project" value="UniProtKB-SubCell"/>
</dbReference>
<name>A0A7W8G067_9GAMM</name>
<evidence type="ECO:0000256" key="4">
    <source>
        <dbReference type="ARBA" id="ARBA00023136"/>
    </source>
</evidence>
<feature type="transmembrane region" description="Helical" evidence="6">
    <location>
        <begin position="23"/>
        <end position="40"/>
    </location>
</feature>